<proteinExistence type="predicted"/>
<dbReference type="AlphaFoldDB" id="A0A5D2G4L9"/>
<feature type="non-terminal residue" evidence="1">
    <location>
        <position position="70"/>
    </location>
</feature>
<accession>A0A5D2G4L9</accession>
<gene>
    <name evidence="1" type="ORF">ES288_A06G121200v1</name>
</gene>
<evidence type="ECO:0000313" key="1">
    <source>
        <dbReference type="EMBL" id="TYH13154.1"/>
    </source>
</evidence>
<protein>
    <submittedName>
        <fullName evidence="1">Uncharacterized protein</fullName>
    </submittedName>
</protein>
<sequence length="70" mass="7685">LELYPLPGCKISGAILKRVPTKVLLERCLSLTSNMQVETPKSASFTIPLLSSSMIPGCNPYEYVIVDEDN</sequence>
<name>A0A5D2G4L9_GOSDA</name>
<organism evidence="1 2">
    <name type="scientific">Gossypium darwinii</name>
    <name type="common">Darwin's cotton</name>
    <name type="synonym">Gossypium barbadense var. darwinii</name>
    <dbReference type="NCBI Taxonomy" id="34276"/>
    <lineage>
        <taxon>Eukaryota</taxon>
        <taxon>Viridiplantae</taxon>
        <taxon>Streptophyta</taxon>
        <taxon>Embryophyta</taxon>
        <taxon>Tracheophyta</taxon>
        <taxon>Spermatophyta</taxon>
        <taxon>Magnoliopsida</taxon>
        <taxon>eudicotyledons</taxon>
        <taxon>Gunneridae</taxon>
        <taxon>Pentapetalae</taxon>
        <taxon>rosids</taxon>
        <taxon>malvids</taxon>
        <taxon>Malvales</taxon>
        <taxon>Malvaceae</taxon>
        <taxon>Malvoideae</taxon>
        <taxon>Gossypium</taxon>
    </lineage>
</organism>
<feature type="non-terminal residue" evidence="1">
    <location>
        <position position="1"/>
    </location>
</feature>
<keyword evidence="2" id="KW-1185">Reference proteome</keyword>
<dbReference type="EMBL" id="CM017693">
    <property type="protein sequence ID" value="TYH13154.1"/>
    <property type="molecule type" value="Genomic_DNA"/>
</dbReference>
<evidence type="ECO:0000313" key="2">
    <source>
        <dbReference type="Proteomes" id="UP000323506"/>
    </source>
</evidence>
<dbReference type="Proteomes" id="UP000323506">
    <property type="component" value="Chromosome A06"/>
</dbReference>
<reference evidence="1 2" key="1">
    <citation type="submission" date="2019-06" db="EMBL/GenBank/DDBJ databases">
        <title>WGS assembly of Gossypium darwinii.</title>
        <authorList>
            <person name="Chen Z.J."/>
            <person name="Sreedasyam A."/>
            <person name="Ando A."/>
            <person name="Song Q."/>
            <person name="De L."/>
            <person name="Hulse-Kemp A."/>
            <person name="Ding M."/>
            <person name="Ye W."/>
            <person name="Kirkbride R."/>
            <person name="Jenkins J."/>
            <person name="Plott C."/>
            <person name="Lovell J."/>
            <person name="Lin Y.-M."/>
            <person name="Vaughn R."/>
            <person name="Liu B."/>
            <person name="Li W."/>
            <person name="Simpson S."/>
            <person name="Scheffler B."/>
            <person name="Saski C."/>
            <person name="Grover C."/>
            <person name="Hu G."/>
            <person name="Conover J."/>
            <person name="Carlson J."/>
            <person name="Shu S."/>
            <person name="Boston L."/>
            <person name="Williams M."/>
            <person name="Peterson D."/>
            <person name="Mcgee K."/>
            <person name="Jones D."/>
            <person name="Wendel J."/>
            <person name="Stelly D."/>
            <person name="Grimwood J."/>
            <person name="Schmutz J."/>
        </authorList>
    </citation>
    <scope>NUCLEOTIDE SEQUENCE [LARGE SCALE GENOMIC DNA]</scope>
    <source>
        <strain evidence="1">1808015.09</strain>
    </source>
</reference>